<sequence length="82" mass="9385">MSTKASISSGPKFHLYYQELLSDQPKSVFLELNDPQEFRVEREAFRGKSRDVLVVEIPSEDMDKISIDWIKKRKLQGAVGGN</sequence>
<organism evidence="1 2">
    <name type="scientific">Marinobacter salarius</name>
    <dbReference type="NCBI Taxonomy" id="1420917"/>
    <lineage>
        <taxon>Bacteria</taxon>
        <taxon>Pseudomonadati</taxon>
        <taxon>Pseudomonadota</taxon>
        <taxon>Gammaproteobacteria</taxon>
        <taxon>Pseudomonadales</taxon>
        <taxon>Marinobacteraceae</taxon>
        <taxon>Marinobacter</taxon>
    </lineage>
</organism>
<name>A0A1W6K4U0_9GAMM</name>
<dbReference type="Proteomes" id="UP000193100">
    <property type="component" value="Chromosome"/>
</dbReference>
<dbReference type="AlphaFoldDB" id="A0A1W6K4U0"/>
<accession>A0A1W6K4U0</accession>
<protein>
    <submittedName>
        <fullName evidence="1">Uncharacterized protein</fullName>
    </submittedName>
</protein>
<reference evidence="1 2" key="1">
    <citation type="submission" date="2017-04" db="EMBL/GenBank/DDBJ databases">
        <title>Genome Sequence of Marinobacter salarius strain SMR5 Isolated from a culture of the Diatom Skeletonema marinoi.</title>
        <authorList>
            <person name="Topel M."/>
            <person name="Pinder M.I.M."/>
            <person name="Johansson O.N."/>
            <person name="Kourtchenko O."/>
            <person name="Godhe A."/>
            <person name="Clarke A.K."/>
        </authorList>
    </citation>
    <scope>NUCLEOTIDE SEQUENCE [LARGE SCALE GENOMIC DNA]</scope>
    <source>
        <strain evidence="1 2">SMR5</strain>
    </source>
</reference>
<evidence type="ECO:0000313" key="1">
    <source>
        <dbReference type="EMBL" id="ARM82434.1"/>
    </source>
</evidence>
<dbReference type="GeneID" id="77254334"/>
<dbReference type="EMBL" id="CP020931">
    <property type="protein sequence ID" value="ARM82434.1"/>
    <property type="molecule type" value="Genomic_DNA"/>
</dbReference>
<gene>
    <name evidence="1" type="ORF">MARSALSMR5_00333</name>
</gene>
<evidence type="ECO:0000313" key="2">
    <source>
        <dbReference type="Proteomes" id="UP000193100"/>
    </source>
</evidence>
<dbReference type="RefSeq" id="WP_085678406.1">
    <property type="nucleotide sequence ID" value="NZ_CP020931.1"/>
</dbReference>
<proteinExistence type="predicted"/>